<dbReference type="PANTHER" id="PTHR47537">
    <property type="entry name" value="CUBILIN"/>
    <property type="match status" value="1"/>
</dbReference>
<dbReference type="CDD" id="cd00041">
    <property type="entry name" value="CUB"/>
    <property type="match status" value="2"/>
</dbReference>
<dbReference type="VEuPathDB" id="VectorBase:ASIS000744"/>
<feature type="domain" description="CUB" evidence="3">
    <location>
        <begin position="19"/>
        <end position="142"/>
    </location>
</feature>
<dbReference type="VEuPathDB" id="VectorBase:ASIC021780"/>
<organism evidence="4">
    <name type="scientific">Anopheles sinensis</name>
    <name type="common">Mosquito</name>
    <dbReference type="NCBI Taxonomy" id="74873"/>
    <lineage>
        <taxon>Eukaryota</taxon>
        <taxon>Metazoa</taxon>
        <taxon>Ecdysozoa</taxon>
        <taxon>Arthropoda</taxon>
        <taxon>Hexapoda</taxon>
        <taxon>Insecta</taxon>
        <taxon>Pterygota</taxon>
        <taxon>Neoptera</taxon>
        <taxon>Endopterygota</taxon>
        <taxon>Diptera</taxon>
        <taxon>Nematocera</taxon>
        <taxon>Culicoidea</taxon>
        <taxon>Culicidae</taxon>
        <taxon>Anophelinae</taxon>
        <taxon>Anopheles</taxon>
    </lineage>
</organism>
<dbReference type="OrthoDB" id="6369184at2759"/>
<dbReference type="SUPFAM" id="SSF49854">
    <property type="entry name" value="Spermadhesin, CUB domain"/>
    <property type="match status" value="2"/>
</dbReference>
<dbReference type="InterPro" id="IPR000859">
    <property type="entry name" value="CUB_dom"/>
</dbReference>
<accession>A0A084WTK5</accession>
<proteinExistence type="predicted"/>
<reference evidence="4 6" key="1">
    <citation type="journal article" date="2014" name="BMC Genomics">
        <title>Genome sequence of Anopheles sinensis provides insight into genetics basis of mosquito competence for malaria parasites.</title>
        <authorList>
            <person name="Zhou D."/>
            <person name="Zhang D."/>
            <person name="Ding G."/>
            <person name="Shi L."/>
            <person name="Hou Q."/>
            <person name="Ye Y."/>
            <person name="Xu Y."/>
            <person name="Zhou H."/>
            <person name="Xiong C."/>
            <person name="Li S."/>
            <person name="Yu J."/>
            <person name="Hong S."/>
            <person name="Yu X."/>
            <person name="Zou P."/>
            <person name="Chen C."/>
            <person name="Chang X."/>
            <person name="Wang W."/>
            <person name="Lv Y."/>
            <person name="Sun Y."/>
            <person name="Ma L."/>
            <person name="Shen B."/>
            <person name="Zhu C."/>
        </authorList>
    </citation>
    <scope>NUCLEOTIDE SEQUENCE [LARGE SCALE GENOMIC DNA]</scope>
</reference>
<dbReference type="InterPro" id="IPR053207">
    <property type="entry name" value="Non-NMDA_GluR_Accessory"/>
</dbReference>
<evidence type="ECO:0000256" key="1">
    <source>
        <dbReference type="ARBA" id="ARBA00023157"/>
    </source>
</evidence>
<dbReference type="EMBL" id="ATLV01026898">
    <property type="status" value="NOT_ANNOTATED_CDS"/>
    <property type="molecule type" value="Genomic_DNA"/>
</dbReference>
<gene>
    <name evidence="4" type="ORF">ZHAS_00021780</name>
</gene>
<protein>
    <submittedName>
        <fullName evidence="4">AGAP004160-PA-like protein</fullName>
    </submittedName>
    <submittedName>
        <fullName evidence="5">CUB domain-containing protein</fullName>
    </submittedName>
</protein>
<dbReference type="GO" id="GO:0005886">
    <property type="term" value="C:plasma membrane"/>
    <property type="evidence" value="ECO:0007669"/>
    <property type="project" value="TreeGrafter"/>
</dbReference>
<dbReference type="OMA" id="YFFHGGP"/>
<name>A0A084WTK5_ANOSI</name>
<dbReference type="InterPro" id="IPR035914">
    <property type="entry name" value="Sperma_CUB_dom_sf"/>
</dbReference>
<dbReference type="Gene3D" id="2.60.120.290">
    <property type="entry name" value="Spermadhesin, CUB domain"/>
    <property type="match status" value="2"/>
</dbReference>
<dbReference type="AlphaFoldDB" id="A0A084WTK5"/>
<dbReference type="EMBL" id="KE525420">
    <property type="protein sequence ID" value="KFB53549.1"/>
    <property type="molecule type" value="Genomic_DNA"/>
</dbReference>
<evidence type="ECO:0000313" key="4">
    <source>
        <dbReference type="EMBL" id="KFB53549.1"/>
    </source>
</evidence>
<evidence type="ECO:0000256" key="2">
    <source>
        <dbReference type="PROSITE-ProRule" id="PRU00059"/>
    </source>
</evidence>
<reference evidence="5" key="2">
    <citation type="submission" date="2020-05" db="UniProtKB">
        <authorList>
            <consortium name="EnsemblMetazoa"/>
        </authorList>
    </citation>
    <scope>IDENTIFICATION</scope>
</reference>
<keyword evidence="1" id="KW-1015">Disulfide bond</keyword>
<dbReference type="Pfam" id="PF00431">
    <property type="entry name" value="CUB"/>
    <property type="match status" value="1"/>
</dbReference>
<evidence type="ECO:0000259" key="3">
    <source>
        <dbReference type="PROSITE" id="PS01180"/>
    </source>
</evidence>
<keyword evidence="6" id="KW-1185">Reference proteome</keyword>
<dbReference type="STRING" id="74873.A0A084WTK5"/>
<dbReference type="PANTHER" id="PTHR47537:SF2">
    <property type="entry name" value="CUBILIN"/>
    <property type="match status" value="1"/>
</dbReference>
<comment type="caution">
    <text evidence="2">Lacks conserved residue(s) required for the propagation of feature annotation.</text>
</comment>
<dbReference type="Proteomes" id="UP000030765">
    <property type="component" value="Unassembled WGS sequence"/>
</dbReference>
<evidence type="ECO:0000313" key="6">
    <source>
        <dbReference type="Proteomes" id="UP000030765"/>
    </source>
</evidence>
<dbReference type="PROSITE" id="PS01180">
    <property type="entry name" value="CUB"/>
    <property type="match status" value="1"/>
</dbReference>
<dbReference type="EnsemblMetazoa" id="ASIC021780-RA">
    <property type="protein sequence ID" value="ASIC021780-PA"/>
    <property type="gene ID" value="ASIC021780"/>
</dbReference>
<dbReference type="SMART" id="SM00042">
    <property type="entry name" value="CUB"/>
    <property type="match status" value="2"/>
</dbReference>
<evidence type="ECO:0000313" key="5">
    <source>
        <dbReference type="EnsemblMetazoa" id="ASIC021780-PA"/>
    </source>
</evidence>
<sequence length="314" mass="34969">MPSLDSHGGAWWPVCSLGCNRMVFSSSRIRNGSIEPSHSKHSGVFPSSLCQLYEFVGDGAERIQIIFSEFRLPSKLGPTECGDTDILMVYYIVEGREELVETLCGVTLPKPILSNGPRMLLEFRSSFNNTENKGFNGDFFFLTNFGIPTGHQPTQSECSFHYFKNASSQGWIQSPNFPGAYPSCDEYTASDYVEFSNFNTRDRKYGMYCGVWRDLNVRSDGRFFRITMVSNDRLDATGFRAQYTFETTPVTTERVEVTIGKVTTSVASRIHDPPTMLLGALALSPAVALITGPSTAGMCIIRIIGLELIKFLQD</sequence>